<protein>
    <recommendedName>
        <fullName evidence="6">Alpha/beta hydrolase</fullName>
    </recommendedName>
</protein>
<dbReference type="Pfam" id="PF00756">
    <property type="entry name" value="Esterase"/>
    <property type="match status" value="1"/>
</dbReference>
<dbReference type="InterPro" id="IPR000801">
    <property type="entry name" value="Esterase-like"/>
</dbReference>
<gene>
    <name evidence="4" type="ORF">GGQ72_002367</name>
</gene>
<dbReference type="EMBL" id="JACIEC010000002">
    <property type="protein sequence ID" value="MBB4143815.1"/>
    <property type="molecule type" value="Genomic_DNA"/>
</dbReference>
<proteinExistence type="inferred from homology"/>
<organism evidence="4 5">
    <name type="scientific">Rhizobium rhizoryzae</name>
    <dbReference type="NCBI Taxonomy" id="451876"/>
    <lineage>
        <taxon>Bacteria</taxon>
        <taxon>Pseudomonadati</taxon>
        <taxon>Pseudomonadota</taxon>
        <taxon>Alphaproteobacteria</taxon>
        <taxon>Hyphomicrobiales</taxon>
        <taxon>Rhizobiaceae</taxon>
        <taxon>Rhizobium/Agrobacterium group</taxon>
        <taxon>Rhizobium</taxon>
    </lineage>
</organism>
<dbReference type="Gene3D" id="3.40.50.1820">
    <property type="entry name" value="alpha/beta hydrolase"/>
    <property type="match status" value="1"/>
</dbReference>
<evidence type="ECO:0000256" key="3">
    <source>
        <dbReference type="SAM" id="MobiDB-lite"/>
    </source>
</evidence>
<dbReference type="PANTHER" id="PTHR40841">
    <property type="entry name" value="SIDEROPHORE TRIACETYLFUSARININE C ESTERASE"/>
    <property type="match status" value="1"/>
</dbReference>
<feature type="region of interest" description="Disordered" evidence="3">
    <location>
        <begin position="248"/>
        <end position="267"/>
    </location>
</feature>
<dbReference type="GO" id="GO:0016788">
    <property type="term" value="F:hydrolase activity, acting on ester bonds"/>
    <property type="evidence" value="ECO:0007669"/>
    <property type="project" value="TreeGrafter"/>
</dbReference>
<keyword evidence="2" id="KW-0378">Hydrolase</keyword>
<accession>A0A7W6PQ61</accession>
<keyword evidence="5" id="KW-1185">Reference proteome</keyword>
<comment type="similarity">
    <text evidence="1">Belongs to the esterase D family.</text>
</comment>
<evidence type="ECO:0000256" key="2">
    <source>
        <dbReference type="ARBA" id="ARBA00022801"/>
    </source>
</evidence>
<dbReference type="AlphaFoldDB" id="A0A7W6PQ61"/>
<evidence type="ECO:0000313" key="5">
    <source>
        <dbReference type="Proteomes" id="UP000519897"/>
    </source>
</evidence>
<sequence>MSVEKRGTMLPVALARRSVLTGLPLLIMSTVTKPSLTYAQMRVAETTLDIFTQDVPTHRLDNRAVTLSNGRSFRIFRAIPKTAAPPPGFPILYLLDGNAIFDDLTVELLARAPGLIVIGLGYDTPRKFAMAERTLDYTPPRTGEGPQPDPLRPERRIGGAFEFLPLLTGDLRSLSEEGLVVDPSRRALGGHSFGGLMTLITLYRQPDAFSAYAPISPSLWWAMEPMERLERLADWNLKSSKRLFISLGDKEQRSNDKGPPPTGPATETMDLIRRLSSVPQLSVSSRVLEGHVHGATLLGALPQILDWARTA</sequence>
<evidence type="ECO:0008006" key="6">
    <source>
        <dbReference type="Google" id="ProtNLM"/>
    </source>
</evidence>
<comment type="caution">
    <text evidence="4">The sequence shown here is derived from an EMBL/GenBank/DDBJ whole genome shotgun (WGS) entry which is preliminary data.</text>
</comment>
<dbReference type="InterPro" id="IPR029058">
    <property type="entry name" value="AB_hydrolase_fold"/>
</dbReference>
<name>A0A7W6PQ61_9HYPH</name>
<dbReference type="PANTHER" id="PTHR40841:SF2">
    <property type="entry name" value="SIDEROPHORE-DEGRADING ESTERASE (EUROFUNG)"/>
    <property type="match status" value="1"/>
</dbReference>
<dbReference type="InterPro" id="IPR052558">
    <property type="entry name" value="Siderophore_Hydrolase_D"/>
</dbReference>
<dbReference type="RefSeq" id="WP_165134899.1">
    <property type="nucleotide sequence ID" value="NZ_CP049250.1"/>
</dbReference>
<reference evidence="4 5" key="1">
    <citation type="submission" date="2020-08" db="EMBL/GenBank/DDBJ databases">
        <title>Genomic Encyclopedia of Type Strains, Phase IV (KMG-IV): sequencing the most valuable type-strain genomes for metagenomic binning, comparative biology and taxonomic classification.</title>
        <authorList>
            <person name="Goeker M."/>
        </authorList>
    </citation>
    <scope>NUCLEOTIDE SEQUENCE [LARGE SCALE GENOMIC DNA]</scope>
    <source>
        <strain evidence="4 5">DSM 29514</strain>
    </source>
</reference>
<evidence type="ECO:0000313" key="4">
    <source>
        <dbReference type="EMBL" id="MBB4143815.1"/>
    </source>
</evidence>
<dbReference type="SUPFAM" id="SSF53474">
    <property type="entry name" value="alpha/beta-Hydrolases"/>
    <property type="match status" value="1"/>
</dbReference>
<evidence type="ECO:0000256" key="1">
    <source>
        <dbReference type="ARBA" id="ARBA00005622"/>
    </source>
</evidence>
<dbReference type="Proteomes" id="UP000519897">
    <property type="component" value="Unassembled WGS sequence"/>
</dbReference>